<dbReference type="Proteomes" id="UP001279410">
    <property type="component" value="Unassembled WGS sequence"/>
</dbReference>
<evidence type="ECO:0000256" key="1">
    <source>
        <dbReference type="SAM" id="MobiDB-lite"/>
    </source>
</evidence>
<protein>
    <submittedName>
        <fullName evidence="2">LIM/homeobox protein Lhx1 isoform X1</fullName>
    </submittedName>
</protein>
<gene>
    <name evidence="2" type="ORF">AKAME5_002280900</name>
</gene>
<evidence type="ECO:0000313" key="3">
    <source>
        <dbReference type="Proteomes" id="UP001279410"/>
    </source>
</evidence>
<dbReference type="AlphaFoldDB" id="A0AAD3NBL1"/>
<accession>A0AAD3NBL1</accession>
<dbReference type="EMBL" id="BRZM01000618">
    <property type="protein sequence ID" value="GLD71487.1"/>
    <property type="molecule type" value="Genomic_DNA"/>
</dbReference>
<proteinExistence type="predicted"/>
<keyword evidence="3" id="KW-1185">Reference proteome</keyword>
<sequence length="79" mass="8024">MTSSPRASGPSCEAQTPVDLPFVPPSLITGTPLEVWTTPPGHPPARCSASDIMSHHPGDCPEPGIPGPLHSISSSCSGP</sequence>
<organism evidence="2 3">
    <name type="scientific">Lates japonicus</name>
    <name type="common">Japanese lates</name>
    <dbReference type="NCBI Taxonomy" id="270547"/>
    <lineage>
        <taxon>Eukaryota</taxon>
        <taxon>Metazoa</taxon>
        <taxon>Chordata</taxon>
        <taxon>Craniata</taxon>
        <taxon>Vertebrata</taxon>
        <taxon>Euteleostomi</taxon>
        <taxon>Actinopterygii</taxon>
        <taxon>Neopterygii</taxon>
        <taxon>Teleostei</taxon>
        <taxon>Neoteleostei</taxon>
        <taxon>Acanthomorphata</taxon>
        <taxon>Carangaria</taxon>
        <taxon>Carangaria incertae sedis</taxon>
        <taxon>Centropomidae</taxon>
        <taxon>Lates</taxon>
    </lineage>
</organism>
<reference evidence="2" key="1">
    <citation type="submission" date="2022-08" db="EMBL/GenBank/DDBJ databases">
        <title>Genome sequencing of akame (Lates japonicus).</title>
        <authorList>
            <person name="Hashiguchi Y."/>
            <person name="Takahashi H."/>
        </authorList>
    </citation>
    <scope>NUCLEOTIDE SEQUENCE</scope>
    <source>
        <strain evidence="2">Kochi</strain>
    </source>
</reference>
<feature type="region of interest" description="Disordered" evidence="1">
    <location>
        <begin position="1"/>
        <end position="79"/>
    </location>
</feature>
<name>A0AAD3NBL1_LATJO</name>
<comment type="caution">
    <text evidence="2">The sequence shown here is derived from an EMBL/GenBank/DDBJ whole genome shotgun (WGS) entry which is preliminary data.</text>
</comment>
<evidence type="ECO:0000313" key="2">
    <source>
        <dbReference type="EMBL" id="GLD71487.1"/>
    </source>
</evidence>